<proteinExistence type="predicted"/>
<dbReference type="EMBL" id="FMVW01000008">
    <property type="protein sequence ID" value="SCZ43818.1"/>
    <property type="molecule type" value="Genomic_DNA"/>
</dbReference>
<accession>A0A1G5P3F8</accession>
<dbReference type="InterPro" id="IPR029055">
    <property type="entry name" value="Ntn_hydrolases_N"/>
</dbReference>
<keyword evidence="2" id="KW-0645">Protease</keyword>
<dbReference type="Proteomes" id="UP000199347">
    <property type="component" value="Unassembled WGS sequence"/>
</dbReference>
<dbReference type="PIRSF" id="PIRSF009120">
    <property type="entry name" value="UCP009120_prtse"/>
    <property type="match status" value="1"/>
</dbReference>
<feature type="region of interest" description="Disordered" evidence="1">
    <location>
        <begin position="245"/>
        <end position="266"/>
    </location>
</feature>
<gene>
    <name evidence="2" type="ORF">SAMN03080610_03132</name>
</gene>
<protein>
    <submittedName>
        <fullName evidence="2">Putative proteasome-type protease</fullName>
    </submittedName>
</protein>
<sequence length="266" mass="29501">MTYCVGLRLDRGIVFASDTRTNAGVDNVSVFKKMHIWERKGERLLVLLSAGNLSVTQSVVSLLNERLHVAADGSEPSLMTVETMFQAARLVGQTVREALVDQDEAAKENPGLFSASFIFGGQIEGDIHRLFLIYQEGNFIEATKDTPYFQIGEHKYGKPILDRVTVAPMRMGEAAKLVLISFDSTLRSNLSVGLPIDLLIYRKDTLTIGEQRRIEAEDPYFRKLSHAWSEALRDAFARIDEYEALDAGGPPPISLVPSKPSAKEEA</sequence>
<dbReference type="AlphaFoldDB" id="A0A1G5P3F8"/>
<dbReference type="RefSeq" id="WP_244514617.1">
    <property type="nucleotide sequence ID" value="NZ_FMVW01000008.1"/>
</dbReference>
<dbReference type="Gene3D" id="3.60.20.10">
    <property type="entry name" value="Glutamine Phosphoribosylpyrophosphate, subunit 1, domain 1"/>
    <property type="match status" value="1"/>
</dbReference>
<dbReference type="GO" id="GO:0000502">
    <property type="term" value="C:proteasome complex"/>
    <property type="evidence" value="ECO:0007669"/>
    <property type="project" value="UniProtKB-KW"/>
</dbReference>
<dbReference type="SUPFAM" id="SSF56235">
    <property type="entry name" value="N-terminal nucleophile aminohydrolases (Ntn hydrolases)"/>
    <property type="match status" value="1"/>
</dbReference>
<dbReference type="CDD" id="cd03765">
    <property type="entry name" value="proteasome_beta_bacterial"/>
    <property type="match status" value="1"/>
</dbReference>
<keyword evidence="3" id="KW-1185">Reference proteome</keyword>
<name>A0A1G5P3F8_AFIMA</name>
<dbReference type="STRING" id="1120955.SAMN03080610_03132"/>
<evidence type="ECO:0000256" key="1">
    <source>
        <dbReference type="SAM" id="MobiDB-lite"/>
    </source>
</evidence>
<organism evidence="2 3">
    <name type="scientific">Afifella marina DSM 2698</name>
    <dbReference type="NCBI Taxonomy" id="1120955"/>
    <lineage>
        <taxon>Bacteria</taxon>
        <taxon>Pseudomonadati</taxon>
        <taxon>Pseudomonadota</taxon>
        <taxon>Alphaproteobacteria</taxon>
        <taxon>Hyphomicrobiales</taxon>
        <taxon>Afifellaceae</taxon>
        <taxon>Afifella</taxon>
    </lineage>
</organism>
<dbReference type="GO" id="GO:0006508">
    <property type="term" value="P:proteolysis"/>
    <property type="evidence" value="ECO:0007669"/>
    <property type="project" value="UniProtKB-KW"/>
</dbReference>
<reference evidence="2 3" key="1">
    <citation type="submission" date="2016-10" db="EMBL/GenBank/DDBJ databases">
        <authorList>
            <person name="de Groot N.N."/>
        </authorList>
    </citation>
    <scope>NUCLEOTIDE SEQUENCE [LARGE SCALE GENOMIC DNA]</scope>
    <source>
        <strain evidence="2 3">DSM 2698</strain>
    </source>
</reference>
<evidence type="ECO:0000313" key="2">
    <source>
        <dbReference type="EMBL" id="SCZ43818.1"/>
    </source>
</evidence>
<keyword evidence="2" id="KW-0647">Proteasome</keyword>
<dbReference type="InterPro" id="IPR016545">
    <property type="entry name" value="UCP009120_prtse"/>
</dbReference>
<dbReference type="GO" id="GO:0008233">
    <property type="term" value="F:peptidase activity"/>
    <property type="evidence" value="ECO:0007669"/>
    <property type="project" value="UniProtKB-KW"/>
</dbReference>
<evidence type="ECO:0000313" key="3">
    <source>
        <dbReference type="Proteomes" id="UP000199347"/>
    </source>
</evidence>
<keyword evidence="2" id="KW-0378">Hydrolase</keyword>